<protein>
    <recommendedName>
        <fullName evidence="3">PH (Pleckstrin Homology) domain-containing protein</fullName>
    </recommendedName>
</protein>
<proteinExistence type="predicted"/>
<organism evidence="1 2">
    <name type="scientific">Pseudonocardia hispaniensis</name>
    <dbReference type="NCBI Taxonomy" id="904933"/>
    <lineage>
        <taxon>Bacteria</taxon>
        <taxon>Bacillati</taxon>
        <taxon>Actinomycetota</taxon>
        <taxon>Actinomycetes</taxon>
        <taxon>Pseudonocardiales</taxon>
        <taxon>Pseudonocardiaceae</taxon>
        <taxon>Pseudonocardia</taxon>
    </lineage>
</organism>
<sequence>MAVLRTDGQDLVLELTLGEKIWSLHGNLRMPLSAVRDVSVVPAPLAAVRGLRAPGLAVPFRTKIGTWRRRGAKSFAVARAGRPAVRVVLADMPFEELVVSVDEPERVARDLRRGRR</sequence>
<name>A0ABW1J8B1_9PSEU</name>
<comment type="caution">
    <text evidence="1">The sequence shown here is derived from an EMBL/GenBank/DDBJ whole genome shotgun (WGS) entry which is preliminary data.</text>
</comment>
<evidence type="ECO:0000313" key="1">
    <source>
        <dbReference type="EMBL" id="MFC5996789.1"/>
    </source>
</evidence>
<keyword evidence="2" id="KW-1185">Reference proteome</keyword>
<dbReference type="Proteomes" id="UP001596302">
    <property type="component" value="Unassembled WGS sequence"/>
</dbReference>
<dbReference type="EMBL" id="JBHSQW010000044">
    <property type="protein sequence ID" value="MFC5996789.1"/>
    <property type="molecule type" value="Genomic_DNA"/>
</dbReference>
<gene>
    <name evidence="1" type="ORF">ACFQE5_21510</name>
</gene>
<dbReference type="RefSeq" id="WP_379587617.1">
    <property type="nucleotide sequence ID" value="NZ_JBHSQW010000044.1"/>
</dbReference>
<evidence type="ECO:0008006" key="3">
    <source>
        <dbReference type="Google" id="ProtNLM"/>
    </source>
</evidence>
<reference evidence="2" key="1">
    <citation type="journal article" date="2019" name="Int. J. Syst. Evol. Microbiol.">
        <title>The Global Catalogue of Microorganisms (GCM) 10K type strain sequencing project: providing services to taxonomists for standard genome sequencing and annotation.</title>
        <authorList>
            <consortium name="The Broad Institute Genomics Platform"/>
            <consortium name="The Broad Institute Genome Sequencing Center for Infectious Disease"/>
            <person name="Wu L."/>
            <person name="Ma J."/>
        </authorList>
    </citation>
    <scope>NUCLEOTIDE SEQUENCE [LARGE SCALE GENOMIC DNA]</scope>
    <source>
        <strain evidence="2">CCM 8391</strain>
    </source>
</reference>
<accession>A0ABW1J8B1</accession>
<evidence type="ECO:0000313" key="2">
    <source>
        <dbReference type="Proteomes" id="UP001596302"/>
    </source>
</evidence>